<keyword evidence="1" id="KW-0812">Transmembrane</keyword>
<keyword evidence="2" id="KW-0808">Transferase</keyword>
<sequence length="300" mass="35069">MACPFCKQCKDSHSHLFFSCMFTRRLWERLKSMAGLDNISNIWAQNVSGIVNFPAKNTIWNVIQRLVWGASVYFIWQERNMRLFDGHSRTEDQLFKVITEAVKFRIMGLKLKFTPDVLKAAEDLVWFQSTSHCSCLLIWSVDEISGHNWYFQDYIGNIKDMMVFYCLTSHINWFNKPYYISSCSRVFPQGWSCGVTWVDNFLIWCSHAGLRDYYGQCSVLFMAIYIIDTFNLCTLFPLSIFFPQGFLMRQSGRMITSLVFILHYICTAGLQMVGIFLLVVVAYVVVLHEESEEVKIWTVH</sequence>
<feature type="transmembrane region" description="Helical" evidence="1">
    <location>
        <begin position="254"/>
        <end position="285"/>
    </location>
</feature>
<keyword evidence="1" id="KW-0472">Membrane</keyword>
<keyword evidence="1" id="KW-1133">Transmembrane helix</keyword>
<accession>A0A2U1L6A4</accession>
<dbReference type="STRING" id="35608.A0A2U1L6A4"/>
<dbReference type="EMBL" id="PKPP01011230">
    <property type="protein sequence ID" value="PWA44536.1"/>
    <property type="molecule type" value="Genomic_DNA"/>
</dbReference>
<keyword evidence="3" id="KW-1185">Reference proteome</keyword>
<dbReference type="AlphaFoldDB" id="A0A2U1L6A4"/>
<dbReference type="PANTHER" id="PTHR33116:SF84">
    <property type="entry name" value="RNA-DIRECTED DNA POLYMERASE"/>
    <property type="match status" value="1"/>
</dbReference>
<keyword evidence="2" id="KW-0548">Nucleotidyltransferase</keyword>
<organism evidence="2 3">
    <name type="scientific">Artemisia annua</name>
    <name type="common">Sweet wormwood</name>
    <dbReference type="NCBI Taxonomy" id="35608"/>
    <lineage>
        <taxon>Eukaryota</taxon>
        <taxon>Viridiplantae</taxon>
        <taxon>Streptophyta</taxon>
        <taxon>Embryophyta</taxon>
        <taxon>Tracheophyta</taxon>
        <taxon>Spermatophyta</taxon>
        <taxon>Magnoliopsida</taxon>
        <taxon>eudicotyledons</taxon>
        <taxon>Gunneridae</taxon>
        <taxon>Pentapetalae</taxon>
        <taxon>asterids</taxon>
        <taxon>campanulids</taxon>
        <taxon>Asterales</taxon>
        <taxon>Asteraceae</taxon>
        <taxon>Asteroideae</taxon>
        <taxon>Anthemideae</taxon>
        <taxon>Artemisiinae</taxon>
        <taxon>Artemisia</taxon>
    </lineage>
</organism>
<feature type="transmembrane region" description="Helical" evidence="1">
    <location>
        <begin position="219"/>
        <end position="242"/>
    </location>
</feature>
<keyword evidence="2" id="KW-0695">RNA-directed DNA polymerase</keyword>
<dbReference type="PANTHER" id="PTHR33116">
    <property type="entry name" value="REVERSE TRANSCRIPTASE ZINC-BINDING DOMAIN-CONTAINING PROTEIN-RELATED-RELATED"/>
    <property type="match status" value="1"/>
</dbReference>
<protein>
    <submittedName>
        <fullName evidence="2">RNA-directed DNA polymerase, eukaryota, Reverse transcriptase zinc-binding domain protein</fullName>
    </submittedName>
</protein>
<evidence type="ECO:0000313" key="3">
    <source>
        <dbReference type="Proteomes" id="UP000245207"/>
    </source>
</evidence>
<reference evidence="2 3" key="1">
    <citation type="journal article" date="2018" name="Mol. Plant">
        <title>The genome of Artemisia annua provides insight into the evolution of Asteraceae family and artemisinin biosynthesis.</title>
        <authorList>
            <person name="Shen Q."/>
            <person name="Zhang L."/>
            <person name="Liao Z."/>
            <person name="Wang S."/>
            <person name="Yan T."/>
            <person name="Shi P."/>
            <person name="Liu M."/>
            <person name="Fu X."/>
            <person name="Pan Q."/>
            <person name="Wang Y."/>
            <person name="Lv Z."/>
            <person name="Lu X."/>
            <person name="Zhang F."/>
            <person name="Jiang W."/>
            <person name="Ma Y."/>
            <person name="Chen M."/>
            <person name="Hao X."/>
            <person name="Li L."/>
            <person name="Tang Y."/>
            <person name="Lv G."/>
            <person name="Zhou Y."/>
            <person name="Sun X."/>
            <person name="Brodelius P.E."/>
            <person name="Rose J.K.C."/>
            <person name="Tang K."/>
        </authorList>
    </citation>
    <scope>NUCLEOTIDE SEQUENCE [LARGE SCALE GENOMIC DNA]</scope>
    <source>
        <strain evidence="3">cv. Huhao1</strain>
        <tissue evidence="2">Leaf</tissue>
    </source>
</reference>
<gene>
    <name evidence="2" type="ORF">CTI12_AA528280</name>
</gene>
<dbReference type="OrthoDB" id="1938430at2759"/>
<name>A0A2U1L6A4_ARTAN</name>
<evidence type="ECO:0000256" key="1">
    <source>
        <dbReference type="SAM" id="Phobius"/>
    </source>
</evidence>
<dbReference type="GO" id="GO:0003964">
    <property type="term" value="F:RNA-directed DNA polymerase activity"/>
    <property type="evidence" value="ECO:0007669"/>
    <property type="project" value="UniProtKB-KW"/>
</dbReference>
<evidence type="ECO:0000313" key="2">
    <source>
        <dbReference type="EMBL" id="PWA44536.1"/>
    </source>
</evidence>
<dbReference type="Proteomes" id="UP000245207">
    <property type="component" value="Unassembled WGS sequence"/>
</dbReference>
<proteinExistence type="predicted"/>
<comment type="caution">
    <text evidence="2">The sequence shown here is derived from an EMBL/GenBank/DDBJ whole genome shotgun (WGS) entry which is preliminary data.</text>
</comment>